<accession>A0A484H5U8</accession>
<dbReference type="FunFam" id="3.30.565.10:FF:000009">
    <property type="entry name" value="Molecular chaperone HtpG"/>
    <property type="match status" value="1"/>
</dbReference>
<protein>
    <submittedName>
        <fullName evidence="8">Chaperone protein HtpG</fullName>
    </submittedName>
</protein>
<name>A0A484H5U8_9ZZZZ</name>
<dbReference type="InterPro" id="IPR020568">
    <property type="entry name" value="Ribosomal_Su5_D2-typ_SF"/>
</dbReference>
<dbReference type="PANTHER" id="PTHR11528">
    <property type="entry name" value="HEAT SHOCK PROTEIN 90 FAMILY MEMBER"/>
    <property type="match status" value="1"/>
</dbReference>
<keyword evidence="5" id="KW-0067">ATP-binding</keyword>
<proteinExistence type="inferred from homology"/>
<dbReference type="GO" id="GO:0051082">
    <property type="term" value="F:unfolded protein binding"/>
    <property type="evidence" value="ECO:0007669"/>
    <property type="project" value="InterPro"/>
</dbReference>
<keyword evidence="7" id="KW-0143">Chaperone</keyword>
<sequence>MRPPGFHGRFSLLDYYIQFRMRRFLCIRSGAVLRPLRSRIPHYISEGCPKGQPKRATRFPVTMTEAMMATETFTFQSDVSKLLDIVVHALYSNKQIFLRELISNAADACDRLRYVALTQPELLREDAVFRIVLIPDKVAGRLTIVDNGIGMSRDELVENLGTIARSGTVAFMNQLAIEKKTDFNMIGQFGVGFYSAFMVADRVEVITRRAETDTGHGWRWVSNGKGTFTVEEAPTATRGTHIILHLCQDEQGYLEPHRLRHLVKTYSDHIAIPVLLREGDTEEAVNEASALWTRPRNEISADQYKEFYRHVGHSFDEPWLTLHYKGEGAIEYTGLLFVPSVRPFDLFHQDRKHHIQLYVKRVFITEDCADLLPAWLRFLRGVVDSQDLPLNISREVLQHNPLLAKIRSGLVRRFLAELKNKSKTLEDYSVFWNNFGAVLKEGLYEDLERKSDIIALCRFHTTLHPERLVSLEEYVGRMKDGQEEIYYITGDEAGTLIRSPHLEGFRAKEIEVLLLTDPIDEFWPATIGDYSGRKLVSAAHASLDLHKITNTTKDPETGDIPDAQEATAANIDGLIEALKKILCATIKDVRSSDRLTESPVCLVAEQNDMSLHLERLLRQHRQIEHTVPRVLEINPRHGLIRRLADMAQCDEESEDFKEAALLLLDQARILNSETLPDPSAFTRRVTAIMERGLKILPSG</sequence>
<comment type="subcellular location">
    <subcellularLocation>
        <location evidence="1">Cytoplasm</location>
    </subcellularLocation>
</comment>
<comment type="similarity">
    <text evidence="2">Belongs to the heat shock protein 90 family.</text>
</comment>
<evidence type="ECO:0000256" key="7">
    <source>
        <dbReference type="ARBA" id="ARBA00023186"/>
    </source>
</evidence>
<dbReference type="GO" id="GO:0140662">
    <property type="term" value="F:ATP-dependent protein folding chaperone"/>
    <property type="evidence" value="ECO:0007669"/>
    <property type="project" value="InterPro"/>
</dbReference>
<dbReference type="Gene3D" id="1.20.120.790">
    <property type="entry name" value="Heat shock protein 90, C-terminal domain"/>
    <property type="match status" value="1"/>
</dbReference>
<keyword evidence="3" id="KW-0963">Cytoplasm</keyword>
<dbReference type="SUPFAM" id="SSF54211">
    <property type="entry name" value="Ribosomal protein S5 domain 2-like"/>
    <property type="match status" value="1"/>
</dbReference>
<dbReference type="PIRSF" id="PIRSF002583">
    <property type="entry name" value="Hsp90"/>
    <property type="match status" value="1"/>
</dbReference>
<dbReference type="SUPFAM" id="SSF55874">
    <property type="entry name" value="ATPase domain of HSP90 chaperone/DNA topoisomerase II/histidine kinase"/>
    <property type="match status" value="1"/>
</dbReference>
<dbReference type="PRINTS" id="PR00775">
    <property type="entry name" value="HEATSHOCK90"/>
</dbReference>
<dbReference type="GO" id="GO:0005524">
    <property type="term" value="F:ATP binding"/>
    <property type="evidence" value="ECO:0007669"/>
    <property type="project" value="UniProtKB-KW"/>
</dbReference>
<dbReference type="Pfam" id="PF13589">
    <property type="entry name" value="HATPase_c_3"/>
    <property type="match status" value="1"/>
</dbReference>
<reference evidence="8" key="1">
    <citation type="submission" date="2018-10" db="EMBL/GenBank/DDBJ databases">
        <authorList>
            <person name="Gruber-Vodicka H."/>
            <person name="Jaeckle O."/>
        </authorList>
    </citation>
    <scope>NUCLEOTIDE SEQUENCE</scope>
</reference>
<dbReference type="CDD" id="cd16927">
    <property type="entry name" value="HATPase_Hsp90-like"/>
    <property type="match status" value="1"/>
</dbReference>
<evidence type="ECO:0000256" key="6">
    <source>
        <dbReference type="ARBA" id="ARBA00023016"/>
    </source>
</evidence>
<organism evidence="8">
    <name type="scientific">invertebrate metagenome</name>
    <dbReference type="NCBI Taxonomy" id="1711999"/>
    <lineage>
        <taxon>unclassified sequences</taxon>
        <taxon>metagenomes</taxon>
        <taxon>organismal metagenomes</taxon>
    </lineage>
</organism>
<dbReference type="Gene3D" id="3.30.230.80">
    <property type="match status" value="1"/>
</dbReference>
<dbReference type="Pfam" id="PF00183">
    <property type="entry name" value="HSP90"/>
    <property type="match status" value="1"/>
</dbReference>
<dbReference type="InterPro" id="IPR020575">
    <property type="entry name" value="Hsp90_N"/>
</dbReference>
<dbReference type="InterPro" id="IPR037196">
    <property type="entry name" value="HSP90_C"/>
</dbReference>
<dbReference type="InterPro" id="IPR036890">
    <property type="entry name" value="HATPase_C_sf"/>
</dbReference>
<dbReference type="Gene3D" id="3.30.565.10">
    <property type="entry name" value="Histidine kinase-like ATPase, C-terminal domain"/>
    <property type="match status" value="1"/>
</dbReference>
<dbReference type="NCBIfam" id="NF003555">
    <property type="entry name" value="PRK05218.1"/>
    <property type="match status" value="1"/>
</dbReference>
<evidence type="ECO:0000256" key="1">
    <source>
        <dbReference type="ARBA" id="ARBA00004496"/>
    </source>
</evidence>
<dbReference type="EMBL" id="LR026963">
    <property type="protein sequence ID" value="VBB68740.1"/>
    <property type="molecule type" value="Genomic_DNA"/>
</dbReference>
<evidence type="ECO:0000256" key="4">
    <source>
        <dbReference type="ARBA" id="ARBA00022741"/>
    </source>
</evidence>
<dbReference type="HAMAP" id="MF_00505">
    <property type="entry name" value="HSP90"/>
    <property type="match status" value="1"/>
</dbReference>
<dbReference type="SUPFAM" id="SSF110942">
    <property type="entry name" value="HSP90 C-terminal domain"/>
    <property type="match status" value="1"/>
</dbReference>
<dbReference type="GO" id="GO:0005737">
    <property type="term" value="C:cytoplasm"/>
    <property type="evidence" value="ECO:0007669"/>
    <property type="project" value="UniProtKB-SubCell"/>
</dbReference>
<dbReference type="Gene3D" id="3.40.50.11260">
    <property type="match status" value="1"/>
</dbReference>
<evidence type="ECO:0000256" key="3">
    <source>
        <dbReference type="ARBA" id="ARBA00022490"/>
    </source>
</evidence>
<dbReference type="AlphaFoldDB" id="A0A484H5U8"/>
<dbReference type="InterPro" id="IPR001404">
    <property type="entry name" value="Hsp90_fam"/>
</dbReference>
<dbReference type="GO" id="GO:0016887">
    <property type="term" value="F:ATP hydrolysis activity"/>
    <property type="evidence" value="ECO:0007669"/>
    <property type="project" value="InterPro"/>
</dbReference>
<keyword evidence="6" id="KW-0346">Stress response</keyword>
<evidence type="ECO:0000256" key="2">
    <source>
        <dbReference type="ARBA" id="ARBA00008239"/>
    </source>
</evidence>
<evidence type="ECO:0000256" key="5">
    <source>
        <dbReference type="ARBA" id="ARBA00022840"/>
    </source>
</evidence>
<evidence type="ECO:0000313" key="8">
    <source>
        <dbReference type="EMBL" id="VBB68740.1"/>
    </source>
</evidence>
<keyword evidence="4" id="KW-0547">Nucleotide-binding</keyword>
<gene>
    <name evidence="8" type="ORF">RIEGSTA812A_PEG_213</name>
</gene>